<evidence type="ECO:0000313" key="1">
    <source>
        <dbReference type="EMBL" id="MFB2876206.1"/>
    </source>
</evidence>
<protein>
    <submittedName>
        <fullName evidence="1">Uncharacterized protein</fullName>
    </submittedName>
</protein>
<keyword evidence="2" id="KW-1185">Reference proteome</keyword>
<gene>
    <name evidence="1" type="ORF">ACE1CC_04880</name>
</gene>
<reference evidence="1 2" key="1">
    <citation type="submission" date="2024-09" db="EMBL/GenBank/DDBJ databases">
        <title>Floridaenema gen nov. (Aerosakkonemataceae, Aerosakkonematales ord. nov., Cyanobacteria) from benthic tropical and subtropical fresh waters, with the description of four new species.</title>
        <authorList>
            <person name="Moretto J.A."/>
            <person name="Berthold D.E."/>
            <person name="Lefler F.W."/>
            <person name="Huang I.-S."/>
            <person name="Laughinghouse H. IV."/>
        </authorList>
    </citation>
    <scope>NUCLEOTIDE SEQUENCE [LARGE SCALE GENOMIC DNA]</scope>
    <source>
        <strain evidence="1 2">BLCC-F46</strain>
    </source>
</reference>
<dbReference type="EMBL" id="JBHFNQ010000042">
    <property type="protein sequence ID" value="MFB2876206.1"/>
    <property type="molecule type" value="Genomic_DNA"/>
</dbReference>
<dbReference type="Proteomes" id="UP001576774">
    <property type="component" value="Unassembled WGS sequence"/>
</dbReference>
<evidence type="ECO:0000313" key="2">
    <source>
        <dbReference type="Proteomes" id="UP001576774"/>
    </source>
</evidence>
<comment type="caution">
    <text evidence="1">The sequence shown here is derived from an EMBL/GenBank/DDBJ whole genome shotgun (WGS) entry which is preliminary data.</text>
</comment>
<accession>A0ABV4X1M7</accession>
<name>A0ABV4X1M7_9CYAN</name>
<sequence>MGKLCFNPVAGIKLIESKTIETLKLLNCQGYSDFRETSQDLAPALIPEKTVDSCHDSTVAT</sequence>
<organism evidence="1 2">
    <name type="scientific">Floridaenema aerugineum BLCC-F46</name>
    <dbReference type="NCBI Taxonomy" id="3153654"/>
    <lineage>
        <taxon>Bacteria</taxon>
        <taxon>Bacillati</taxon>
        <taxon>Cyanobacteriota</taxon>
        <taxon>Cyanophyceae</taxon>
        <taxon>Oscillatoriophycideae</taxon>
        <taxon>Aerosakkonematales</taxon>
        <taxon>Aerosakkonemataceae</taxon>
        <taxon>Floridanema</taxon>
        <taxon>Floridanema aerugineum</taxon>
    </lineage>
</organism>
<proteinExistence type="predicted"/>